<comment type="caution">
    <text evidence="1">The sequence shown here is derived from an EMBL/GenBank/DDBJ whole genome shotgun (WGS) entry which is preliminary data.</text>
</comment>
<reference evidence="1 2" key="1">
    <citation type="submission" date="2023-11" db="EMBL/GenBank/DDBJ databases">
        <title>Plant-associative lifestyle of Vibrio porteresiae and its evolutionary dynamics.</title>
        <authorList>
            <person name="Rameshkumar N."/>
            <person name="Kirti K."/>
        </authorList>
    </citation>
    <scope>NUCLEOTIDE SEQUENCE [LARGE SCALE GENOMIC DNA]</scope>
    <source>
        <strain evidence="1 2">MSSRF7</strain>
    </source>
</reference>
<evidence type="ECO:0000313" key="1">
    <source>
        <dbReference type="EMBL" id="MDW6093171.1"/>
    </source>
</evidence>
<dbReference type="EMBL" id="JAWRCP010000001">
    <property type="protein sequence ID" value="MDW6093171.1"/>
    <property type="molecule type" value="Genomic_DNA"/>
</dbReference>
<proteinExistence type="predicted"/>
<gene>
    <name evidence="1" type="ORF">SBX64_11495</name>
</gene>
<accession>A0ABU4IWS9</accession>
<organism evidence="1 2">
    <name type="scientific">Vibrio rhizosphaerae</name>
    <dbReference type="NCBI Taxonomy" id="398736"/>
    <lineage>
        <taxon>Bacteria</taxon>
        <taxon>Pseudomonadati</taxon>
        <taxon>Pseudomonadota</taxon>
        <taxon>Gammaproteobacteria</taxon>
        <taxon>Vibrionales</taxon>
        <taxon>Vibrionaceae</taxon>
        <taxon>Vibrio</taxon>
    </lineage>
</organism>
<name>A0ABU4IWS9_9VIBR</name>
<dbReference type="Proteomes" id="UP001279860">
    <property type="component" value="Unassembled WGS sequence"/>
</dbReference>
<sequence length="60" mass="6877">MNNHVAFDRAVFNAPVNRKDIATPMVQSSHHRAQRCKEIGADYSAKRPDSSKRYRAFDTI</sequence>
<evidence type="ECO:0000313" key="2">
    <source>
        <dbReference type="Proteomes" id="UP001279860"/>
    </source>
</evidence>
<keyword evidence="2" id="KW-1185">Reference proteome</keyword>
<dbReference type="RefSeq" id="WP_038186165.1">
    <property type="nucleotide sequence ID" value="NZ_AP024903.1"/>
</dbReference>
<protein>
    <submittedName>
        <fullName evidence="1">Uncharacterized protein</fullName>
    </submittedName>
</protein>